<keyword evidence="1" id="KW-1133">Transmembrane helix</keyword>
<sequence length="750" mass="78680">MQDAARQVINALKNTGSSFGIHTFSDSSPSTALYPNFGPVLLDAAGIAQATNAVNNLPNAWSTTARASNLAAGFNSMAGKGYDAVIVITDGKPYKANRQGPGFPTQTSWEDLTKSSAAAQDLASKGTGIFSLVVGSLSFPVYNHLETAGTRQPYFPYSETPPAGVQRDTTKVNWRYDFNGQLTAVRASDTITNDANGIPYYDRSGRLYPIRTTWAMTDTLAYMSSFSVKADRMGSYADLQNYIRGLITGCFGTVIVNKQIVDDSGKVIQQGNAATSGFTFQADQAQVNGQTQSNVSKDTDNTGKAAFNYPITTGPGSIRIQETPMRSGFALTPQNQEGTAVAAACTARDATGQPRPVSYGSGSSIVVNSDAPNNAFTLTGLGKDDRVECVVQNKAQVANFALSKKPYPPAQPRIVGKQNGQRLNSEYLVEVTNPSTTAGAPTELRELPSTPPGFTVDSVTVVPDGPTPLVTSAQEMTRSNNTWTLGAPALQPVPAGQTSRAKVVVVYRVTDPTVVNDQALTCSGSDATRGFYNNAQLAFGSNKTSDSAACVSGLTVGFSVTKKIAGTDANTKDQAAAILEGAGTFPITYEIKNTGKAPVTSVRLNDQRLNISTGQPGAALPITGLTCNAANRMTAITDGVEVTPQTPLATGQTLICQWNAPASLMPNYGDYHADRIQATSQYVPPAGQIVASQDPPIALQAVDPAWAVRIPIAVGTLPKSGGRGATGYLLLGLAVVGIGAISLARTHRTT</sequence>
<dbReference type="SUPFAM" id="SSF53300">
    <property type="entry name" value="vWA-like"/>
    <property type="match status" value="1"/>
</dbReference>
<accession>A0A364V6Z5</accession>
<evidence type="ECO:0000313" key="3">
    <source>
        <dbReference type="Proteomes" id="UP000251577"/>
    </source>
</evidence>
<protein>
    <recommendedName>
        <fullName evidence="4">VWFA domain-containing protein</fullName>
    </recommendedName>
</protein>
<dbReference type="AlphaFoldDB" id="A0A364V6Z5"/>
<name>A0A364V6Z5_9CORY</name>
<evidence type="ECO:0000256" key="1">
    <source>
        <dbReference type="SAM" id="Phobius"/>
    </source>
</evidence>
<dbReference type="EMBL" id="QHCV01000023">
    <property type="protein sequence ID" value="RAV32417.1"/>
    <property type="molecule type" value="Genomic_DNA"/>
</dbReference>
<dbReference type="Proteomes" id="UP000251577">
    <property type="component" value="Unassembled WGS sequence"/>
</dbReference>
<evidence type="ECO:0000313" key="2">
    <source>
        <dbReference type="EMBL" id="RAV32417.1"/>
    </source>
</evidence>
<dbReference type="Gene3D" id="3.40.50.410">
    <property type="entry name" value="von Willebrand factor, type A domain"/>
    <property type="match status" value="1"/>
</dbReference>
<comment type="caution">
    <text evidence="2">The sequence shown here is derived from an EMBL/GenBank/DDBJ whole genome shotgun (WGS) entry which is preliminary data.</text>
</comment>
<dbReference type="InterPro" id="IPR036465">
    <property type="entry name" value="vWFA_dom_sf"/>
</dbReference>
<keyword evidence="3" id="KW-1185">Reference proteome</keyword>
<evidence type="ECO:0008006" key="4">
    <source>
        <dbReference type="Google" id="ProtNLM"/>
    </source>
</evidence>
<reference evidence="2 3" key="1">
    <citation type="journal article" date="2018" name="Syst. Appl. Microbiol.">
        <title>Corynebacterium heidelbergense sp. nov., isolated from the preen glands of Egyptian geese (Alopochen aegyptiacus).</title>
        <authorList>
            <person name="Braun M.S."/>
            <person name="Wang E."/>
            <person name="Zimmermann S."/>
            <person name="Wink M."/>
        </authorList>
    </citation>
    <scope>NUCLEOTIDE SEQUENCE [LARGE SCALE GENOMIC DNA]</scope>
    <source>
        <strain evidence="2 3">647</strain>
    </source>
</reference>
<feature type="transmembrane region" description="Helical" evidence="1">
    <location>
        <begin position="725"/>
        <end position="744"/>
    </location>
</feature>
<gene>
    <name evidence="2" type="ORF">DLJ54_03380</name>
</gene>
<keyword evidence="1" id="KW-0472">Membrane</keyword>
<keyword evidence="1" id="KW-0812">Transmembrane</keyword>
<proteinExistence type="predicted"/>
<organism evidence="2 3">
    <name type="scientific">Corynebacterium heidelbergense</name>
    <dbReference type="NCBI Taxonomy" id="2055947"/>
    <lineage>
        <taxon>Bacteria</taxon>
        <taxon>Bacillati</taxon>
        <taxon>Actinomycetota</taxon>
        <taxon>Actinomycetes</taxon>
        <taxon>Mycobacteriales</taxon>
        <taxon>Corynebacteriaceae</taxon>
        <taxon>Corynebacterium</taxon>
    </lineage>
</organism>